<evidence type="ECO:0000313" key="2">
    <source>
        <dbReference type="Proteomes" id="UP000284902"/>
    </source>
</evidence>
<evidence type="ECO:0000313" key="1">
    <source>
        <dbReference type="EMBL" id="RHF62317.1"/>
    </source>
</evidence>
<proteinExistence type="predicted"/>
<dbReference type="EMBL" id="QRHG01000006">
    <property type="protein sequence ID" value="RHF62317.1"/>
    <property type="molecule type" value="Genomic_DNA"/>
</dbReference>
<organism evidence="1 2">
    <name type="scientific">[Ruminococcus] lactaris</name>
    <dbReference type="NCBI Taxonomy" id="46228"/>
    <lineage>
        <taxon>Bacteria</taxon>
        <taxon>Bacillati</taxon>
        <taxon>Bacillota</taxon>
        <taxon>Clostridia</taxon>
        <taxon>Lachnospirales</taxon>
        <taxon>Lachnospiraceae</taxon>
        <taxon>Mediterraneibacter</taxon>
    </lineage>
</organism>
<comment type="caution">
    <text evidence="1">The sequence shown here is derived from an EMBL/GenBank/DDBJ whole genome shotgun (WGS) entry which is preliminary data.</text>
</comment>
<gene>
    <name evidence="1" type="ORF">DW672_03495</name>
</gene>
<reference evidence="1 2" key="1">
    <citation type="submission" date="2018-08" db="EMBL/GenBank/DDBJ databases">
        <title>A genome reference for cultivated species of the human gut microbiota.</title>
        <authorList>
            <person name="Zou Y."/>
            <person name="Xue W."/>
            <person name="Luo G."/>
        </authorList>
    </citation>
    <scope>NUCLEOTIDE SEQUENCE [LARGE SCALE GENOMIC DNA]</scope>
    <source>
        <strain evidence="1 2">AM25-1LB</strain>
    </source>
</reference>
<sequence>MTGKEKTFFRMCIKFVLCGLWTIKEVMDLVQDIIDYDECIGYLKKWEQLGFFSSTWTAYTGWFSGNLAQYPDEYRNIAEEYVHTSIEYKHPNTRD</sequence>
<accession>A0A414P812</accession>
<dbReference type="RefSeq" id="WP_118212567.1">
    <property type="nucleotide sequence ID" value="NZ_JAQEAN010000008.1"/>
</dbReference>
<name>A0A414P812_9FIRM</name>
<dbReference type="AlphaFoldDB" id="A0A414P812"/>
<dbReference type="Proteomes" id="UP000284902">
    <property type="component" value="Unassembled WGS sequence"/>
</dbReference>
<protein>
    <submittedName>
        <fullName evidence="1">Uncharacterized protein</fullName>
    </submittedName>
</protein>